<name>A0AAN7SZ12_9EURO</name>
<evidence type="ECO:0000313" key="4">
    <source>
        <dbReference type="Proteomes" id="UP001309876"/>
    </source>
</evidence>
<keyword evidence="4" id="KW-1185">Reference proteome</keyword>
<feature type="region of interest" description="Disordered" evidence="1">
    <location>
        <begin position="142"/>
        <end position="167"/>
    </location>
</feature>
<comment type="caution">
    <text evidence="3">The sequence shown here is derived from an EMBL/GenBank/DDBJ whole genome shotgun (WGS) entry which is preliminary data.</text>
</comment>
<dbReference type="AlphaFoldDB" id="A0AAN7SZ12"/>
<dbReference type="EMBL" id="JAVRRJ010000004">
    <property type="protein sequence ID" value="KAK5085447.1"/>
    <property type="molecule type" value="Genomic_DNA"/>
</dbReference>
<accession>A0AAN7SZ12</accession>
<dbReference type="Proteomes" id="UP001309876">
    <property type="component" value="Unassembled WGS sequence"/>
</dbReference>
<evidence type="ECO:0000313" key="3">
    <source>
        <dbReference type="EMBL" id="KAK5085447.1"/>
    </source>
</evidence>
<proteinExistence type="predicted"/>
<feature type="compositionally biased region" description="Basic and acidic residues" evidence="1">
    <location>
        <begin position="142"/>
        <end position="159"/>
    </location>
</feature>
<keyword evidence="2" id="KW-0812">Transmembrane</keyword>
<keyword evidence="2" id="KW-1133">Transmembrane helix</keyword>
<evidence type="ECO:0000256" key="1">
    <source>
        <dbReference type="SAM" id="MobiDB-lite"/>
    </source>
</evidence>
<protein>
    <submittedName>
        <fullName evidence="3">Uncharacterized protein</fullName>
    </submittedName>
</protein>
<gene>
    <name evidence="3" type="ORF">LTR05_004732</name>
</gene>
<organism evidence="3 4">
    <name type="scientific">Lithohypha guttulata</name>
    <dbReference type="NCBI Taxonomy" id="1690604"/>
    <lineage>
        <taxon>Eukaryota</taxon>
        <taxon>Fungi</taxon>
        <taxon>Dikarya</taxon>
        <taxon>Ascomycota</taxon>
        <taxon>Pezizomycotina</taxon>
        <taxon>Eurotiomycetes</taxon>
        <taxon>Chaetothyriomycetidae</taxon>
        <taxon>Chaetothyriales</taxon>
        <taxon>Trichomeriaceae</taxon>
        <taxon>Lithohypha</taxon>
    </lineage>
</organism>
<keyword evidence="2" id="KW-0472">Membrane</keyword>
<feature type="transmembrane region" description="Helical" evidence="2">
    <location>
        <begin position="195"/>
        <end position="219"/>
    </location>
</feature>
<evidence type="ECO:0000256" key="2">
    <source>
        <dbReference type="SAM" id="Phobius"/>
    </source>
</evidence>
<sequence length="468" mass="51591">MTSPTPSSDDVQPRRSRARRSCPQSAGVHETPSPSANLPTSPPYRSGSKREHAVQLAQELASSGPWAEALMSRSYGTQDSLTIASSLWGTAHLAGSNQATERNNTYMTRHELDPPPAYCRLPETHELPASQPSILSIDNDEAAERVPADSEQAQHHEEQASDPEQPLLEHARPWQRKSRGWTPWIHQGKDRARRWVRLLCLVFLFSFVAMLLACLLYGYSRHNNWSKLPARPSMSAVPIGPSYERHETTDSITGKYELHDRLELSTTTGTIDIEIDLQQGREPAFLSLTSLTGAISLRVAPSFVHRQAIPSRAIYTELRTLTGTVTAEILLGDGACASVSTVTGLQDITILAYDMGPNDPISNLTTDSRTGEQKVRLTSLGSSYETITNIRAHHRVAGTAAMNIVYPSNWYGEVYALTSPLGNIEMQGGELRYLQNNNGEKLAYRGRERSGQMVEIISIGTGSVKFIC</sequence>
<reference evidence="3 4" key="1">
    <citation type="submission" date="2023-08" db="EMBL/GenBank/DDBJ databases">
        <title>Black Yeasts Isolated from many extreme environments.</title>
        <authorList>
            <person name="Coleine C."/>
            <person name="Stajich J.E."/>
            <person name="Selbmann L."/>
        </authorList>
    </citation>
    <scope>NUCLEOTIDE SEQUENCE [LARGE SCALE GENOMIC DNA]</scope>
    <source>
        <strain evidence="3 4">CCFEE 5910</strain>
    </source>
</reference>
<feature type="region of interest" description="Disordered" evidence="1">
    <location>
        <begin position="1"/>
        <end position="59"/>
    </location>
</feature>
<feature type="compositionally biased region" description="Polar residues" evidence="1">
    <location>
        <begin position="1"/>
        <end position="10"/>
    </location>
</feature>